<protein>
    <submittedName>
        <fullName evidence="2">Uncharacterized protein</fullName>
    </submittedName>
</protein>
<comment type="caution">
    <text evidence="2">The sequence shown here is derived from an EMBL/GenBank/DDBJ whole genome shotgun (WGS) entry which is preliminary data.</text>
</comment>
<keyword evidence="3" id="KW-1185">Reference proteome</keyword>
<dbReference type="AlphaFoldDB" id="A0A0V0QAY9"/>
<evidence type="ECO:0000313" key="2">
    <source>
        <dbReference type="EMBL" id="KRW99390.1"/>
    </source>
</evidence>
<gene>
    <name evidence="2" type="ORF">PPERSA_02502</name>
</gene>
<name>A0A0V0QAY9_PSEPJ</name>
<dbReference type="Proteomes" id="UP000054937">
    <property type="component" value="Unassembled WGS sequence"/>
</dbReference>
<evidence type="ECO:0000313" key="3">
    <source>
        <dbReference type="Proteomes" id="UP000054937"/>
    </source>
</evidence>
<dbReference type="EMBL" id="LDAU01000214">
    <property type="protein sequence ID" value="KRW99390.1"/>
    <property type="molecule type" value="Genomic_DNA"/>
</dbReference>
<proteinExistence type="predicted"/>
<reference evidence="2 3" key="1">
    <citation type="journal article" date="2015" name="Sci. Rep.">
        <title>Genome of the facultative scuticociliatosis pathogen Pseudocohnilembus persalinus provides insight into its virulence through horizontal gene transfer.</title>
        <authorList>
            <person name="Xiong J."/>
            <person name="Wang G."/>
            <person name="Cheng J."/>
            <person name="Tian M."/>
            <person name="Pan X."/>
            <person name="Warren A."/>
            <person name="Jiang C."/>
            <person name="Yuan D."/>
            <person name="Miao W."/>
        </authorList>
    </citation>
    <scope>NUCLEOTIDE SEQUENCE [LARGE SCALE GENOMIC DNA]</scope>
    <source>
        <strain evidence="2">36N120E</strain>
    </source>
</reference>
<organism evidence="2 3">
    <name type="scientific">Pseudocohnilembus persalinus</name>
    <name type="common">Ciliate</name>
    <dbReference type="NCBI Taxonomy" id="266149"/>
    <lineage>
        <taxon>Eukaryota</taxon>
        <taxon>Sar</taxon>
        <taxon>Alveolata</taxon>
        <taxon>Ciliophora</taxon>
        <taxon>Intramacronucleata</taxon>
        <taxon>Oligohymenophorea</taxon>
        <taxon>Scuticociliatia</taxon>
        <taxon>Philasterida</taxon>
        <taxon>Pseudocohnilembidae</taxon>
        <taxon>Pseudocohnilembus</taxon>
    </lineage>
</organism>
<accession>A0A0V0QAY9</accession>
<feature type="coiled-coil region" evidence="1">
    <location>
        <begin position="4"/>
        <end position="66"/>
    </location>
</feature>
<keyword evidence="1" id="KW-0175">Coiled coil</keyword>
<dbReference type="InParanoid" id="A0A0V0QAY9"/>
<sequence length="124" mass="14552">MNNNKELEKLKAQKQEKLQLITQEKESLISQLKSQIDYLKSDLMAYKDDEQEEQNYLNEIETLEALGGETVDKHMQEIRKLRRNQAKIAYKLDSVASAKLEDIQKSAFKMAQKQVAYEEQEKRS</sequence>
<evidence type="ECO:0000256" key="1">
    <source>
        <dbReference type="SAM" id="Coils"/>
    </source>
</evidence>